<organism evidence="2">
    <name type="scientific">Medicago truncatula</name>
    <name type="common">Barrel medic</name>
    <name type="synonym">Medicago tribuloides</name>
    <dbReference type="NCBI Taxonomy" id="3880"/>
    <lineage>
        <taxon>Eukaryota</taxon>
        <taxon>Viridiplantae</taxon>
        <taxon>Streptophyta</taxon>
        <taxon>Embryophyta</taxon>
        <taxon>Tracheophyta</taxon>
        <taxon>Spermatophyta</taxon>
        <taxon>Magnoliopsida</taxon>
        <taxon>eudicotyledons</taxon>
        <taxon>Gunneridae</taxon>
        <taxon>Pentapetalae</taxon>
        <taxon>rosids</taxon>
        <taxon>fabids</taxon>
        <taxon>Fabales</taxon>
        <taxon>Fabaceae</taxon>
        <taxon>Papilionoideae</taxon>
        <taxon>50 kb inversion clade</taxon>
        <taxon>NPAAA clade</taxon>
        <taxon>Hologalegina</taxon>
        <taxon>IRL clade</taxon>
        <taxon>Trifolieae</taxon>
        <taxon>Medicago</taxon>
    </lineage>
</organism>
<dbReference type="AlphaFoldDB" id="A0A396INM0"/>
<protein>
    <recommendedName>
        <fullName evidence="3">Transmembrane protein</fullName>
    </recommendedName>
</protein>
<proteinExistence type="predicted"/>
<dbReference type="Proteomes" id="UP000265566">
    <property type="component" value="Chromosome 3"/>
</dbReference>
<name>A0A396INM0_MEDTR</name>
<comment type="caution">
    <text evidence="2">The sequence shown here is derived from an EMBL/GenBank/DDBJ whole genome shotgun (WGS) entry which is preliminary data.</text>
</comment>
<dbReference type="Gramene" id="rna15420">
    <property type="protein sequence ID" value="RHN67249.1"/>
    <property type="gene ID" value="gene15420"/>
</dbReference>
<gene>
    <name evidence="2" type="ORF">MtrunA17_Chr3g0100711</name>
</gene>
<dbReference type="EMBL" id="PSQE01000003">
    <property type="protein sequence ID" value="RHN67249.1"/>
    <property type="molecule type" value="Genomic_DNA"/>
</dbReference>
<keyword evidence="1" id="KW-0812">Transmembrane</keyword>
<feature type="transmembrane region" description="Helical" evidence="1">
    <location>
        <begin position="12"/>
        <end position="37"/>
    </location>
</feature>
<evidence type="ECO:0000256" key="1">
    <source>
        <dbReference type="SAM" id="Phobius"/>
    </source>
</evidence>
<keyword evidence="1" id="KW-1133">Transmembrane helix</keyword>
<evidence type="ECO:0008006" key="3">
    <source>
        <dbReference type="Google" id="ProtNLM"/>
    </source>
</evidence>
<reference evidence="2" key="1">
    <citation type="journal article" date="2018" name="Nat. Plants">
        <title>Whole-genome landscape of Medicago truncatula symbiotic genes.</title>
        <authorList>
            <person name="Pecrix Y."/>
            <person name="Gamas P."/>
            <person name="Carrere S."/>
        </authorList>
    </citation>
    <scope>NUCLEOTIDE SEQUENCE</scope>
    <source>
        <tissue evidence="2">Leaves</tissue>
    </source>
</reference>
<keyword evidence="1" id="KW-0472">Membrane</keyword>
<accession>A0A396INM0</accession>
<evidence type="ECO:0000313" key="2">
    <source>
        <dbReference type="EMBL" id="RHN67249.1"/>
    </source>
</evidence>
<sequence>MVWCFTTTSKDLAMAIACSLSGAVMLAVGVHLSYVNVEPQRARTLARDKLVLDTLRKKYGYIPPSEVWRMARSNSNKEHN</sequence>